<dbReference type="AlphaFoldDB" id="A0A937W253"/>
<evidence type="ECO:0000256" key="1">
    <source>
        <dbReference type="SAM" id="MobiDB-lite"/>
    </source>
</evidence>
<evidence type="ECO:0000313" key="4">
    <source>
        <dbReference type="Proteomes" id="UP000712673"/>
    </source>
</evidence>
<dbReference type="Pfam" id="PF13751">
    <property type="entry name" value="DDE_Tnp_1_6"/>
    <property type="match status" value="1"/>
</dbReference>
<feature type="domain" description="Transposase DDE" evidence="2">
    <location>
        <begin position="42"/>
        <end position="150"/>
    </location>
</feature>
<protein>
    <recommendedName>
        <fullName evidence="2">Transposase DDE domain-containing protein</fullName>
    </recommendedName>
</protein>
<comment type="caution">
    <text evidence="3">The sequence shown here is derived from an EMBL/GenBank/DDBJ whole genome shotgun (WGS) entry which is preliminary data.</text>
</comment>
<organism evidence="3 4">
    <name type="scientific">Tectimicrobiota bacterium</name>
    <dbReference type="NCBI Taxonomy" id="2528274"/>
    <lineage>
        <taxon>Bacteria</taxon>
        <taxon>Pseudomonadati</taxon>
        <taxon>Nitrospinota/Tectimicrobiota group</taxon>
        <taxon>Candidatus Tectimicrobiota</taxon>
    </lineage>
</organism>
<feature type="region of interest" description="Disordered" evidence="1">
    <location>
        <begin position="196"/>
        <end position="281"/>
    </location>
</feature>
<feature type="compositionally biased region" description="Polar residues" evidence="1">
    <location>
        <begin position="266"/>
        <end position="275"/>
    </location>
</feature>
<dbReference type="EMBL" id="VGLS01000411">
    <property type="protein sequence ID" value="MBM3224813.1"/>
    <property type="molecule type" value="Genomic_DNA"/>
</dbReference>
<sequence>MKSAGWKRLREETRACRASGFHPPPRSVLRPALPGRALSQHLWTPGRSQTGESVIRIRFARATCRVCPARQACTSSPEAPRQLTVKPQASHEALQAARQRQETPEFKAQYALRAGVESTLSQAVRRFALRQSRDMGLARTHIQQVLTAAASGAGGPMSAVVAWSSRVNSGCGLGAVPTTPCAPVFRLHVYFVGARPARRRRARSPAPISNPDRHRSNVLGSGTGSAGPPVTILPLNARVTSGKAPKKSSLWLKECSTMRSSKRPSTDVSRATDSPANALPP</sequence>
<reference evidence="3" key="1">
    <citation type="submission" date="2019-03" db="EMBL/GenBank/DDBJ databases">
        <title>Lake Tanganyika Metagenome-Assembled Genomes (MAGs).</title>
        <authorList>
            <person name="Tran P."/>
        </authorList>
    </citation>
    <scope>NUCLEOTIDE SEQUENCE</scope>
    <source>
        <strain evidence="3">K_DeepCast_65m_m2_066</strain>
    </source>
</reference>
<dbReference type="Proteomes" id="UP000712673">
    <property type="component" value="Unassembled WGS sequence"/>
</dbReference>
<accession>A0A937W253</accession>
<gene>
    <name evidence="3" type="ORF">FJZ47_13545</name>
</gene>
<dbReference type="InterPro" id="IPR025668">
    <property type="entry name" value="Tnp_DDE_dom"/>
</dbReference>
<evidence type="ECO:0000259" key="2">
    <source>
        <dbReference type="Pfam" id="PF13751"/>
    </source>
</evidence>
<proteinExistence type="predicted"/>
<name>A0A937W253_UNCTE</name>
<evidence type="ECO:0000313" key="3">
    <source>
        <dbReference type="EMBL" id="MBM3224813.1"/>
    </source>
</evidence>